<feature type="transmembrane region" description="Helical" evidence="7">
    <location>
        <begin position="26"/>
        <end position="48"/>
    </location>
</feature>
<dbReference type="InterPro" id="IPR000298">
    <property type="entry name" value="Cyt_c_oxidase-like_su3"/>
</dbReference>
<dbReference type="PROSITE" id="PS50253">
    <property type="entry name" value="COX3"/>
    <property type="match status" value="1"/>
</dbReference>
<comment type="caution">
    <text evidence="9">The sequence shown here is derived from an EMBL/GenBank/DDBJ whole genome shotgun (WGS) entry which is preliminary data.</text>
</comment>
<feature type="transmembrane region" description="Helical" evidence="7">
    <location>
        <begin position="68"/>
        <end position="89"/>
    </location>
</feature>
<evidence type="ECO:0000256" key="7">
    <source>
        <dbReference type="SAM" id="Phobius"/>
    </source>
</evidence>
<reference evidence="10" key="1">
    <citation type="journal article" date="2019" name="Int. J. Syst. Evol. Microbiol.">
        <title>The Global Catalogue of Microorganisms (GCM) 10K type strain sequencing project: providing services to taxonomists for standard genome sequencing and annotation.</title>
        <authorList>
            <consortium name="The Broad Institute Genomics Platform"/>
            <consortium name="The Broad Institute Genome Sequencing Center for Infectious Disease"/>
            <person name="Wu L."/>
            <person name="Ma J."/>
        </authorList>
    </citation>
    <scope>NUCLEOTIDE SEQUENCE [LARGE SCALE GENOMIC DNA]</scope>
    <source>
        <strain evidence="10">CGMCC 1.15790</strain>
    </source>
</reference>
<dbReference type="PANTHER" id="PTHR11403">
    <property type="entry name" value="CYTOCHROME C OXIDASE SUBUNIT III"/>
    <property type="match status" value="1"/>
</dbReference>
<dbReference type="EMBL" id="JBHSPF010000004">
    <property type="protein sequence ID" value="MFC5627393.1"/>
    <property type="molecule type" value="Genomic_DNA"/>
</dbReference>
<dbReference type="RefSeq" id="WP_270898429.1">
    <property type="nucleotide sequence ID" value="NZ_JBHSPF010000004.1"/>
</dbReference>
<feature type="transmembrane region" description="Helical" evidence="7">
    <location>
        <begin position="182"/>
        <end position="202"/>
    </location>
</feature>
<keyword evidence="5 7" id="KW-0472">Membrane</keyword>
<accession>A0ABW0U2Q9</accession>
<dbReference type="InterPro" id="IPR013833">
    <property type="entry name" value="Cyt_c_oxidase_su3_a-hlx"/>
</dbReference>
<evidence type="ECO:0000313" key="10">
    <source>
        <dbReference type="Proteomes" id="UP001596143"/>
    </source>
</evidence>
<gene>
    <name evidence="9" type="ORF">ACFPTR_00595</name>
</gene>
<organism evidence="9 10">
    <name type="scientific">Aliibacillus thermotolerans</name>
    <dbReference type="NCBI Taxonomy" id="1834418"/>
    <lineage>
        <taxon>Bacteria</taxon>
        <taxon>Bacillati</taxon>
        <taxon>Bacillota</taxon>
        <taxon>Bacilli</taxon>
        <taxon>Bacillales</taxon>
        <taxon>Bacillaceae</taxon>
        <taxon>Aliibacillus</taxon>
    </lineage>
</organism>
<dbReference type="SUPFAM" id="SSF81452">
    <property type="entry name" value="Cytochrome c oxidase subunit III-like"/>
    <property type="match status" value="1"/>
</dbReference>
<keyword evidence="10" id="KW-1185">Reference proteome</keyword>
<feature type="domain" description="Heme-copper oxidase subunit III family profile" evidence="8">
    <location>
        <begin position="1"/>
        <end position="203"/>
    </location>
</feature>
<evidence type="ECO:0000256" key="6">
    <source>
        <dbReference type="RuleBase" id="RU003376"/>
    </source>
</evidence>
<proteinExistence type="inferred from homology"/>
<dbReference type="InterPro" id="IPR035973">
    <property type="entry name" value="Cyt_c_oxidase_su3-like_sf"/>
</dbReference>
<protein>
    <submittedName>
        <fullName evidence="9">Cytochrome c oxidase subunit 3</fullName>
    </submittedName>
</protein>
<dbReference type="Pfam" id="PF00510">
    <property type="entry name" value="COX3"/>
    <property type="match status" value="1"/>
</dbReference>
<evidence type="ECO:0000313" key="9">
    <source>
        <dbReference type="EMBL" id="MFC5627393.1"/>
    </source>
</evidence>
<feature type="transmembrane region" description="Helical" evidence="7">
    <location>
        <begin position="101"/>
        <end position="121"/>
    </location>
</feature>
<evidence type="ECO:0000256" key="2">
    <source>
        <dbReference type="ARBA" id="ARBA00010581"/>
    </source>
</evidence>
<evidence type="ECO:0000259" key="8">
    <source>
        <dbReference type="PROSITE" id="PS50253"/>
    </source>
</evidence>
<sequence length="206" mass="22960">MADHVDVSQGLPAEPHRATLEGKNKFLAMWCFLTGETIMFATFFGTFLGLRHQTAGGPALADLVALPLVFFMTMLLLTSSLTSVLGILAMKKNNFKAMRNYFVITVLLGFGFIGCEIYEFYHYYHAGLGYTTSAFASSFYTLVGLHGFHVLFGLGWIITLLSRYWNAGVTLTNAHKFYAASLYWHFIDVIWVFIFTVVYLLAAGGA</sequence>
<dbReference type="PANTHER" id="PTHR11403:SF9">
    <property type="entry name" value="CYTOCHROME C OXIDASE SUBUNIT 3"/>
    <property type="match status" value="1"/>
</dbReference>
<comment type="similarity">
    <text evidence="2 6">Belongs to the cytochrome c oxidase subunit 3 family.</text>
</comment>
<comment type="subcellular location">
    <subcellularLocation>
        <location evidence="6">Cell membrane</location>
        <topology evidence="6">Multi-pass membrane protein</topology>
    </subcellularLocation>
    <subcellularLocation>
        <location evidence="1">Membrane</location>
        <topology evidence="1">Multi-pass membrane protein</topology>
    </subcellularLocation>
</comment>
<dbReference type="Gene3D" id="1.20.120.80">
    <property type="entry name" value="Cytochrome c oxidase, subunit III, four-helix bundle"/>
    <property type="match status" value="1"/>
</dbReference>
<dbReference type="InterPro" id="IPR024791">
    <property type="entry name" value="Cyt_c/ubiquinol_Oxase_su3"/>
</dbReference>
<name>A0ABW0U2Q9_9BACI</name>
<keyword evidence="3 6" id="KW-0812">Transmembrane</keyword>
<keyword evidence="4 7" id="KW-1133">Transmembrane helix</keyword>
<evidence type="ECO:0000256" key="1">
    <source>
        <dbReference type="ARBA" id="ARBA00004141"/>
    </source>
</evidence>
<evidence type="ECO:0000256" key="3">
    <source>
        <dbReference type="ARBA" id="ARBA00022692"/>
    </source>
</evidence>
<evidence type="ECO:0000256" key="5">
    <source>
        <dbReference type="ARBA" id="ARBA00023136"/>
    </source>
</evidence>
<feature type="transmembrane region" description="Helical" evidence="7">
    <location>
        <begin position="141"/>
        <end position="161"/>
    </location>
</feature>
<evidence type="ECO:0000256" key="4">
    <source>
        <dbReference type="ARBA" id="ARBA00022989"/>
    </source>
</evidence>
<dbReference type="Proteomes" id="UP001596143">
    <property type="component" value="Unassembled WGS sequence"/>
</dbReference>